<dbReference type="OMA" id="NHIHAVH"/>
<dbReference type="OrthoDB" id="273010at2759"/>
<name>A0A1S8A867_ROSNE</name>
<evidence type="ECO:0000313" key="2">
    <source>
        <dbReference type="EMBL" id="GAW26298.1"/>
    </source>
</evidence>
<keyword evidence="1" id="KW-1133">Transmembrane helix</keyword>
<keyword evidence="1" id="KW-0472">Membrane</keyword>
<keyword evidence="1" id="KW-0812">Transmembrane</keyword>
<dbReference type="EMBL" id="DF977472">
    <property type="protein sequence ID" value="GAW26298.1"/>
    <property type="molecule type" value="Genomic_DNA"/>
</dbReference>
<evidence type="ECO:0000313" key="3">
    <source>
        <dbReference type="Proteomes" id="UP000054516"/>
    </source>
</evidence>
<evidence type="ECO:0000256" key="1">
    <source>
        <dbReference type="SAM" id="Phobius"/>
    </source>
</evidence>
<reference evidence="2" key="1">
    <citation type="submission" date="2016-03" db="EMBL/GenBank/DDBJ databases">
        <title>Draft genome sequence of Rosellinia necatrix.</title>
        <authorList>
            <person name="Kanematsu S."/>
        </authorList>
    </citation>
    <scope>NUCLEOTIDE SEQUENCE [LARGE SCALE GENOMIC DNA]</scope>
    <source>
        <strain evidence="2">W97</strain>
    </source>
</reference>
<feature type="transmembrane region" description="Helical" evidence="1">
    <location>
        <begin position="35"/>
        <end position="54"/>
    </location>
</feature>
<proteinExistence type="predicted"/>
<organism evidence="2">
    <name type="scientific">Rosellinia necatrix</name>
    <name type="common">White root-rot fungus</name>
    <dbReference type="NCBI Taxonomy" id="77044"/>
    <lineage>
        <taxon>Eukaryota</taxon>
        <taxon>Fungi</taxon>
        <taxon>Dikarya</taxon>
        <taxon>Ascomycota</taxon>
        <taxon>Pezizomycotina</taxon>
        <taxon>Sordariomycetes</taxon>
        <taxon>Xylariomycetidae</taxon>
        <taxon>Xylariales</taxon>
        <taxon>Xylariaceae</taxon>
        <taxon>Rosellinia</taxon>
    </lineage>
</organism>
<protein>
    <submittedName>
        <fullName evidence="2">Uncharacterized protein</fullName>
    </submittedName>
</protein>
<keyword evidence="3" id="KW-1185">Reference proteome</keyword>
<gene>
    <name evidence="2" type="ORF">SAMD00023353_2700650</name>
</gene>
<sequence>MESFSLAAEHAGAIQHVHIIRLDASAVAAARELRIAITVIVAGWVAITGLRAFLGQRPATRGD</sequence>
<dbReference type="AlphaFoldDB" id="A0A1S8A867"/>
<accession>A0A1S8A867</accession>
<dbReference type="Proteomes" id="UP000054516">
    <property type="component" value="Unassembled WGS sequence"/>
</dbReference>